<dbReference type="Gene3D" id="2.60.40.10">
    <property type="entry name" value="Immunoglobulins"/>
    <property type="match status" value="1"/>
</dbReference>
<evidence type="ECO:0000256" key="11">
    <source>
        <dbReference type="ARBA" id="ARBA00022918"/>
    </source>
</evidence>
<sequence length="458" mass="52053">PVVLVKKKDGEVRLCVEYKKLNDITVKDVYRLPQIDDTLDLLSNARWFSTLDLTSGYWQVEVHPADRHKTAFVTSHGLFEFHVKPFGLCNAQSTFQRLMDIVLADLQGTACLVYLDDIIVIGRTLDEHLQRLSCVLQKLKEANLKVKPYKCKLFCEKVGYLGHVISSAGVEPDPEKVIKITQWPVPQNIKKLCSFLGLASYYRKFSEGFEHIADPLHKLAEKGAKFIWSKACGDAFLELKRCLLSAPIMAYPDPQLLFILDTDASETGIGAVLSQIQDGHERVISYASRALTKPERKYATTRKPLRKLRKVARLFATLVMAAKNSRFYAIIGKTPKKLAFLRKNRKDTEKLAFLRKNQLFSSPQIKVRPDQVTEGDHMTITCDTKLSPHRETTELQFAFYRNGHNVQGFNSSNQYGVPSAQLEDSGKYTCEVQTPTGSVRKRSYLAYIQIQGEYFAIY</sequence>
<keyword evidence="9" id="KW-0255">Endonuclease</keyword>
<keyword evidence="8" id="KW-0677">Repeat</keyword>
<accession>A0A1B8Y4E2</accession>
<dbReference type="Pfam" id="PF00078">
    <property type="entry name" value="RVT_1"/>
    <property type="match status" value="1"/>
</dbReference>
<dbReference type="InterPro" id="IPR043128">
    <property type="entry name" value="Rev_trsase/Diguanyl_cyclase"/>
</dbReference>
<evidence type="ECO:0000256" key="1">
    <source>
        <dbReference type="ARBA" id="ARBA00010879"/>
    </source>
</evidence>
<dbReference type="Pfam" id="PF17919">
    <property type="entry name" value="RT_RNaseH_2"/>
    <property type="match status" value="1"/>
</dbReference>
<keyword evidence="3" id="KW-0645">Protease</keyword>
<keyword evidence="7" id="KW-0732">Signal</keyword>
<feature type="domain" description="Ig-like" evidence="15">
    <location>
        <begin position="363"/>
        <end position="446"/>
    </location>
</feature>
<dbReference type="SUPFAM" id="SSF48726">
    <property type="entry name" value="Immunoglobulin"/>
    <property type="match status" value="1"/>
</dbReference>
<dbReference type="PROSITE" id="PS50835">
    <property type="entry name" value="IG_LIKE"/>
    <property type="match status" value="1"/>
</dbReference>
<dbReference type="InterPro" id="IPR050951">
    <property type="entry name" value="Retrovirus_Pol_polyprotein"/>
</dbReference>
<protein>
    <recommendedName>
        <fullName evidence="2">ribonuclease H</fullName>
        <ecNumber evidence="2">3.1.26.4</ecNumber>
    </recommendedName>
</protein>
<evidence type="ECO:0000256" key="9">
    <source>
        <dbReference type="ARBA" id="ARBA00022759"/>
    </source>
</evidence>
<dbReference type="Gene3D" id="3.30.70.270">
    <property type="match status" value="2"/>
</dbReference>
<reference evidence="17" key="2">
    <citation type="journal article" date="2010" name="Science">
        <title>The genome of the Western clawed frog Xenopus tropicalis.</title>
        <authorList>
            <person name="Hellsten U."/>
            <person name="Harland R.M."/>
            <person name="Gilchrist M.J."/>
            <person name="Hendrix D."/>
            <person name="Jurka J."/>
            <person name="Kapitonov V."/>
            <person name="Ovcharenko I."/>
            <person name="Putnam N.H."/>
            <person name="Shu S."/>
            <person name="Taher L."/>
            <person name="Blitz I.L."/>
            <person name="Blumberg B."/>
            <person name="Dichmann D.S."/>
            <person name="Dubchak I."/>
            <person name="Amaya E."/>
            <person name="Detter J.C."/>
            <person name="Fletcher R."/>
            <person name="Gerhard D.S."/>
            <person name="Goodstein D."/>
            <person name="Graves T."/>
            <person name="Grigoriev I.V."/>
            <person name="Grimwood J."/>
            <person name="Kawashima T."/>
            <person name="Lindquist E."/>
            <person name="Lucas S.M."/>
            <person name="Mead P.E."/>
            <person name="Mitros T."/>
            <person name="Ogino H."/>
            <person name="Ohta Y."/>
            <person name="Poliakov A.V."/>
            <person name="Pollet N."/>
            <person name="Robert J."/>
            <person name="Salamov A."/>
            <person name="Sater A.K."/>
            <person name="Schmutz J."/>
            <person name="Terry A."/>
            <person name="Vize P.D."/>
            <person name="Warren W.C."/>
            <person name="Wells D."/>
            <person name="Wills A."/>
            <person name="Wilson R.K."/>
            <person name="Zimmerman L.B."/>
            <person name="Zorn A.M."/>
            <person name="Grainger R."/>
            <person name="Grammer T."/>
            <person name="Khokha M.K."/>
            <person name="Richardson P.M."/>
            <person name="Rokhsar D.S."/>
        </authorList>
    </citation>
    <scope>NUCLEOTIDE SEQUENCE [LARGE SCALE GENOMIC DNA]</scope>
    <source>
        <strain evidence="17">Nigerian</strain>
    </source>
</reference>
<dbReference type="GO" id="GO:0008233">
    <property type="term" value="F:peptidase activity"/>
    <property type="evidence" value="ECO:0007669"/>
    <property type="project" value="UniProtKB-KW"/>
</dbReference>
<dbReference type="InterPro" id="IPR013783">
    <property type="entry name" value="Ig-like_fold"/>
</dbReference>
<keyword evidence="5" id="KW-0548">Nucleotidyltransferase</keyword>
<dbReference type="Pfam" id="PF13895">
    <property type="entry name" value="Ig_2"/>
    <property type="match status" value="1"/>
</dbReference>
<keyword evidence="11" id="KW-0695">RNA-directed DNA polymerase</keyword>
<evidence type="ECO:0000259" key="16">
    <source>
        <dbReference type="PROSITE" id="PS50878"/>
    </source>
</evidence>
<evidence type="ECO:0000256" key="12">
    <source>
        <dbReference type="ARBA" id="ARBA00023157"/>
    </source>
</evidence>
<comment type="similarity">
    <text evidence="1">Belongs to the beta type-B retroviral polymerase family. HERV class-II K(HML-2) pol subfamily.</text>
</comment>
<evidence type="ECO:0000256" key="10">
    <source>
        <dbReference type="ARBA" id="ARBA00022801"/>
    </source>
</evidence>
<dbReference type="CDD" id="cd01647">
    <property type="entry name" value="RT_LTR"/>
    <property type="match status" value="1"/>
</dbReference>
<keyword evidence="6" id="KW-0540">Nuclease</keyword>
<dbReference type="GO" id="GO:0004523">
    <property type="term" value="F:RNA-DNA hybrid ribonuclease activity"/>
    <property type="evidence" value="ECO:0007669"/>
    <property type="project" value="UniProtKB-EC"/>
</dbReference>
<dbReference type="FunFam" id="2.60.40.10:FF:000651">
    <property type="entry name" value="Fc receptor like 1"/>
    <property type="match status" value="1"/>
</dbReference>
<gene>
    <name evidence="17" type="ORF">XENTR_v900266422mg</name>
</gene>
<evidence type="ECO:0000256" key="13">
    <source>
        <dbReference type="ARBA" id="ARBA00023268"/>
    </source>
</evidence>
<evidence type="ECO:0000256" key="2">
    <source>
        <dbReference type="ARBA" id="ARBA00012180"/>
    </source>
</evidence>
<keyword evidence="12" id="KW-1015">Disulfide bond</keyword>
<keyword evidence="4" id="KW-0808">Transferase</keyword>
<evidence type="ECO:0000256" key="4">
    <source>
        <dbReference type="ARBA" id="ARBA00022679"/>
    </source>
</evidence>
<dbReference type="GO" id="GO:0006508">
    <property type="term" value="P:proteolysis"/>
    <property type="evidence" value="ECO:0007669"/>
    <property type="project" value="UniProtKB-KW"/>
</dbReference>
<keyword evidence="10" id="KW-0378">Hydrolase</keyword>
<dbReference type="SMART" id="SM00409">
    <property type="entry name" value="IG"/>
    <property type="match status" value="1"/>
</dbReference>
<feature type="non-terminal residue" evidence="17">
    <location>
        <position position="1"/>
    </location>
</feature>
<evidence type="ECO:0000256" key="5">
    <source>
        <dbReference type="ARBA" id="ARBA00022695"/>
    </source>
</evidence>
<evidence type="ECO:0000256" key="7">
    <source>
        <dbReference type="ARBA" id="ARBA00022729"/>
    </source>
</evidence>
<dbReference type="PANTHER" id="PTHR37984">
    <property type="entry name" value="PROTEIN CBG26694"/>
    <property type="match status" value="1"/>
</dbReference>
<dbReference type="InterPro" id="IPR007110">
    <property type="entry name" value="Ig-like_dom"/>
</dbReference>
<evidence type="ECO:0000259" key="15">
    <source>
        <dbReference type="PROSITE" id="PS50835"/>
    </source>
</evidence>
<name>A0A1B8Y4E2_XENTR</name>
<dbReference type="GO" id="GO:0003964">
    <property type="term" value="F:RNA-directed DNA polymerase activity"/>
    <property type="evidence" value="ECO:0007669"/>
    <property type="project" value="UniProtKB-KW"/>
</dbReference>
<evidence type="ECO:0000256" key="3">
    <source>
        <dbReference type="ARBA" id="ARBA00022670"/>
    </source>
</evidence>
<evidence type="ECO:0000256" key="8">
    <source>
        <dbReference type="ARBA" id="ARBA00022737"/>
    </source>
</evidence>
<dbReference type="FunFam" id="3.10.20.370:FF:000001">
    <property type="entry name" value="Retrovirus-related Pol polyprotein from transposon 17.6-like protein"/>
    <property type="match status" value="1"/>
</dbReference>
<evidence type="ECO:0000313" key="17">
    <source>
        <dbReference type="EMBL" id="OCA17798.1"/>
    </source>
</evidence>
<keyword evidence="13" id="KW-0511">Multifunctional enzyme</keyword>
<feature type="domain" description="Reverse transcriptase" evidence="16">
    <location>
        <begin position="1"/>
        <end position="165"/>
    </location>
</feature>
<dbReference type="PROSITE" id="PS50878">
    <property type="entry name" value="RT_POL"/>
    <property type="match status" value="1"/>
</dbReference>
<dbReference type="Gene3D" id="3.10.20.370">
    <property type="match status" value="1"/>
</dbReference>
<proteinExistence type="inferred from homology"/>
<dbReference type="InterPro" id="IPR036179">
    <property type="entry name" value="Ig-like_dom_sf"/>
</dbReference>
<organism evidence="17">
    <name type="scientific">Xenopus tropicalis</name>
    <name type="common">Western clawed frog</name>
    <name type="synonym">Silurana tropicalis</name>
    <dbReference type="NCBI Taxonomy" id="8364"/>
    <lineage>
        <taxon>Eukaryota</taxon>
        <taxon>Metazoa</taxon>
        <taxon>Chordata</taxon>
        <taxon>Craniata</taxon>
        <taxon>Vertebrata</taxon>
        <taxon>Euteleostomi</taxon>
        <taxon>Amphibia</taxon>
        <taxon>Batrachia</taxon>
        <taxon>Anura</taxon>
        <taxon>Pipoidea</taxon>
        <taxon>Pipidae</taxon>
        <taxon>Xenopodinae</taxon>
        <taxon>Xenopus</taxon>
        <taxon>Silurana</taxon>
    </lineage>
</organism>
<dbReference type="InterPro" id="IPR003599">
    <property type="entry name" value="Ig_sub"/>
</dbReference>
<evidence type="ECO:0000256" key="6">
    <source>
        <dbReference type="ARBA" id="ARBA00022722"/>
    </source>
</evidence>
<dbReference type="EMBL" id="KV460463">
    <property type="protein sequence ID" value="OCA17798.1"/>
    <property type="molecule type" value="Genomic_DNA"/>
</dbReference>
<dbReference type="FunFam" id="3.30.70.270:FF:000045">
    <property type="entry name" value="Transposon Tf2-7 polyprotein"/>
    <property type="match status" value="1"/>
</dbReference>
<evidence type="ECO:0000256" key="14">
    <source>
        <dbReference type="ARBA" id="ARBA00023319"/>
    </source>
</evidence>
<dbReference type="InterPro" id="IPR000477">
    <property type="entry name" value="RT_dom"/>
</dbReference>
<dbReference type="SUPFAM" id="SSF56672">
    <property type="entry name" value="DNA/RNA polymerases"/>
    <property type="match status" value="1"/>
</dbReference>
<dbReference type="EC" id="3.1.26.4" evidence="2"/>
<dbReference type="InterPro" id="IPR041577">
    <property type="entry name" value="RT_RNaseH_2"/>
</dbReference>
<keyword evidence="14" id="KW-0393">Immunoglobulin domain</keyword>
<reference evidence="17" key="3">
    <citation type="submission" date="2016-05" db="EMBL/GenBank/DDBJ databases">
        <title>WGS assembly of Xenopus tropicalis.</title>
        <authorList>
            <person name="Sessions A."/>
            <person name="Jenkins J."/>
            <person name="Mitros T."/>
            <person name="Lyons J.T."/>
            <person name="Dichmann D.S."/>
            <person name="Robert J."/>
            <person name="Harland R.M."/>
            <person name="Rokhsar D.S."/>
        </authorList>
    </citation>
    <scope>NUCLEOTIDE SEQUENCE</scope>
    <source>
        <strain evidence="17">Nigerian</strain>
    </source>
</reference>
<dbReference type="AlphaFoldDB" id="A0A1B8Y4E2"/>
<dbReference type="PANTHER" id="PTHR37984:SF5">
    <property type="entry name" value="PROTEIN NYNRIN-LIKE"/>
    <property type="match status" value="1"/>
</dbReference>
<dbReference type="InterPro" id="IPR043502">
    <property type="entry name" value="DNA/RNA_pol_sf"/>
</dbReference>
<dbReference type="FunFam" id="3.10.10.10:FF:000007">
    <property type="entry name" value="Retrovirus-related Pol polyprotein from transposon 17.6-like Protein"/>
    <property type="match status" value="1"/>
</dbReference>
<reference evidence="17" key="1">
    <citation type="submission" date="2009-11" db="EMBL/GenBank/DDBJ databases">
        <authorList>
            <consortium name="US DOE Joint Genome Institute (JGI-PGF)"/>
            <person name="Ottilar R."/>
            <person name="Schmutz J."/>
            <person name="Salamov A."/>
            <person name="Cheng J.F."/>
            <person name="Lucas S."/>
            <person name="Pitluck S."/>
            <person name="Gundlach H."/>
            <person name="Guo Y."/>
            <person name="Haberer G."/>
            <person name="Nasrallah J."/>
            <person name="Mayer K.F.X."/>
            <person name="van de Peer Y."/>
            <person name="Weigel D."/>
            <person name="Grigoriev I.V."/>
        </authorList>
    </citation>
    <scope>NUCLEOTIDE SEQUENCE</scope>
    <source>
        <strain evidence="17">Nigerian</strain>
    </source>
</reference>